<feature type="region of interest" description="Disordered" evidence="1">
    <location>
        <begin position="36"/>
        <end position="60"/>
    </location>
</feature>
<dbReference type="EMBL" id="CYKH01001198">
    <property type="protein sequence ID" value="CUG85822.1"/>
    <property type="molecule type" value="Genomic_DNA"/>
</dbReference>
<feature type="non-terminal residue" evidence="2">
    <location>
        <position position="1"/>
    </location>
</feature>
<dbReference type="Proteomes" id="UP000051952">
    <property type="component" value="Unassembled WGS sequence"/>
</dbReference>
<feature type="region of interest" description="Disordered" evidence="1">
    <location>
        <begin position="161"/>
        <end position="187"/>
    </location>
</feature>
<accession>A0A0S4J7F7</accession>
<feature type="compositionally biased region" description="Low complexity" evidence="1">
    <location>
        <begin position="81"/>
        <end position="96"/>
    </location>
</feature>
<gene>
    <name evidence="2" type="ORF">BSAL_90825</name>
</gene>
<evidence type="ECO:0000313" key="3">
    <source>
        <dbReference type="Proteomes" id="UP000051952"/>
    </source>
</evidence>
<name>A0A0S4J7F7_BODSA</name>
<dbReference type="AlphaFoldDB" id="A0A0S4J7F7"/>
<keyword evidence="3" id="KW-1185">Reference proteome</keyword>
<organism evidence="2 3">
    <name type="scientific">Bodo saltans</name>
    <name type="common">Flagellated protozoan</name>
    <dbReference type="NCBI Taxonomy" id="75058"/>
    <lineage>
        <taxon>Eukaryota</taxon>
        <taxon>Discoba</taxon>
        <taxon>Euglenozoa</taxon>
        <taxon>Kinetoplastea</taxon>
        <taxon>Metakinetoplastina</taxon>
        <taxon>Eubodonida</taxon>
        <taxon>Bodonidae</taxon>
        <taxon>Bodo</taxon>
    </lineage>
</organism>
<dbReference type="VEuPathDB" id="TriTrypDB:BSAL_90825"/>
<feature type="compositionally biased region" description="Polar residues" evidence="1">
    <location>
        <begin position="161"/>
        <end position="176"/>
    </location>
</feature>
<feature type="compositionally biased region" description="Polar residues" evidence="1">
    <location>
        <begin position="36"/>
        <end position="45"/>
    </location>
</feature>
<evidence type="ECO:0000256" key="1">
    <source>
        <dbReference type="SAM" id="MobiDB-lite"/>
    </source>
</evidence>
<feature type="non-terminal residue" evidence="2">
    <location>
        <position position="241"/>
    </location>
</feature>
<evidence type="ECO:0000313" key="2">
    <source>
        <dbReference type="EMBL" id="CUG85822.1"/>
    </source>
</evidence>
<proteinExistence type="predicted"/>
<protein>
    <submittedName>
        <fullName evidence="2">Uncharacterized protein</fullName>
    </submittedName>
</protein>
<feature type="region of interest" description="Disordered" evidence="1">
    <location>
        <begin position="81"/>
        <end position="125"/>
    </location>
</feature>
<sequence length="241" mass="25682">AAQCALPWNNDGGSWTSTETRGLASITFADTVSTYHPTHTVSHDPSNSREKTSHTSHLSSSRTFSNAKSVTLALFRTLSSSDSNSRLSNSVVRTVSFSEETPSHTSTRPLLTESSPESTTPRFHHSLTPTVVFSGTNISTSLSKKARRSFSFTTFEHESLQSSTATRSSQEASRSTDVALASPSLSPSSFASAASSLSARSVTVDISHRTPKVAKSLTTQPFLSTTMTCASPLTSTSTHIT</sequence>
<feature type="compositionally biased region" description="Polar residues" evidence="1">
    <location>
        <begin position="97"/>
        <end position="125"/>
    </location>
</feature>
<reference evidence="3" key="1">
    <citation type="submission" date="2015-09" db="EMBL/GenBank/DDBJ databases">
        <authorList>
            <consortium name="Pathogen Informatics"/>
        </authorList>
    </citation>
    <scope>NUCLEOTIDE SEQUENCE [LARGE SCALE GENOMIC DNA]</scope>
    <source>
        <strain evidence="3">Lake Konstanz</strain>
    </source>
</reference>